<dbReference type="RefSeq" id="WP_348957460.1">
    <property type="nucleotide sequence ID" value="NZ_CP157375.1"/>
</dbReference>
<feature type="transmembrane region" description="Helical" evidence="1">
    <location>
        <begin position="149"/>
        <end position="166"/>
    </location>
</feature>
<reference evidence="3" key="1">
    <citation type="submission" date="2024-05" db="EMBL/GenBank/DDBJ databases">
        <title>Copy number flexibility facilitates heteroresistance to increasing antibiotic pressure and threatens the beta-lactam pipeline.</title>
        <authorList>
            <person name="Choby J.E."/>
            <person name="Weiss D.S."/>
        </authorList>
    </citation>
    <scope>NUCLEOTIDE SEQUENCE</scope>
    <source>
        <strain evidence="3">Mu1197</strain>
    </source>
</reference>
<dbReference type="InterPro" id="IPR002656">
    <property type="entry name" value="Acyl_transf_3_dom"/>
</dbReference>
<feature type="transmembrane region" description="Helical" evidence="1">
    <location>
        <begin position="225"/>
        <end position="243"/>
    </location>
</feature>
<feature type="domain" description="Acyltransferase 3" evidence="2">
    <location>
        <begin position="16"/>
        <end position="332"/>
    </location>
</feature>
<feature type="transmembrane region" description="Helical" evidence="1">
    <location>
        <begin position="282"/>
        <end position="301"/>
    </location>
</feature>
<dbReference type="Pfam" id="PF01757">
    <property type="entry name" value="Acyl_transf_3"/>
    <property type="match status" value="1"/>
</dbReference>
<proteinExistence type="predicted"/>
<dbReference type="GO" id="GO:0016747">
    <property type="term" value="F:acyltransferase activity, transferring groups other than amino-acyl groups"/>
    <property type="evidence" value="ECO:0007669"/>
    <property type="project" value="InterPro"/>
</dbReference>
<keyword evidence="3" id="KW-0808">Transferase</keyword>
<keyword evidence="1" id="KW-1133">Transmembrane helix</keyword>
<dbReference type="EMBL" id="CP157375">
    <property type="protein sequence ID" value="XBM29118.1"/>
    <property type="molecule type" value="Genomic_DNA"/>
</dbReference>
<feature type="transmembrane region" description="Helical" evidence="1">
    <location>
        <begin position="60"/>
        <end position="78"/>
    </location>
</feature>
<evidence type="ECO:0000256" key="1">
    <source>
        <dbReference type="SAM" id="Phobius"/>
    </source>
</evidence>
<keyword evidence="1" id="KW-0472">Membrane</keyword>
<feature type="transmembrane region" description="Helical" evidence="1">
    <location>
        <begin position="313"/>
        <end position="332"/>
    </location>
</feature>
<sequence length="357" mass="41002">MNNNNVTTSNMRLFAPDFIRVISFFMIVLFHYNVEIYYNYPGFLKLGELSYFGQTMGDVGISMFIIISGLSLVISTKDNNDYVLFLKKRVLAIFPSFWISYLIVAALMLIIKGSFVGDGHYWKFILSIIGLDGFFLYRMQNYYLVGEWYTGYMIITYLFFPVLYEALKKMPVIAWGVVSAIFFAVGLNYQKLFSVYINCNPLMRLPDFLFGMSYAYFILKNKKNRLYAMLAGMLALAIAVPARESIMPQLYMLIFGVSLFSIAVYLIEFLGSIDWLRNITSYFAKHAFVAFLFHHQILYFVMSKIGGRISSGIESLCVFLFILFSSVVMAILTEPLVRILTKKMRAILLPSVSTSSR</sequence>
<keyword evidence="1" id="KW-0812">Transmembrane</keyword>
<name>A0AAU7FRT5_9ENTR</name>
<evidence type="ECO:0000313" key="3">
    <source>
        <dbReference type="EMBL" id="XBM29118.1"/>
    </source>
</evidence>
<accession>A0AAU7FRT5</accession>
<protein>
    <submittedName>
        <fullName evidence="3">Acyltransferase family protein</fullName>
    </submittedName>
</protein>
<organism evidence="3">
    <name type="scientific">Enterobacter cloacae complex sp. Mu1197</name>
    <dbReference type="NCBI Taxonomy" id="3152302"/>
    <lineage>
        <taxon>Bacteria</taxon>
        <taxon>Pseudomonadati</taxon>
        <taxon>Pseudomonadota</taxon>
        <taxon>Gammaproteobacteria</taxon>
        <taxon>Enterobacterales</taxon>
        <taxon>Enterobacteriaceae</taxon>
        <taxon>Enterobacter</taxon>
        <taxon>Enterobacter cloacae complex</taxon>
    </lineage>
</organism>
<feature type="transmembrane region" description="Helical" evidence="1">
    <location>
        <begin position="21"/>
        <end position="40"/>
    </location>
</feature>
<feature type="transmembrane region" description="Helical" evidence="1">
    <location>
        <begin position="250"/>
        <end position="270"/>
    </location>
</feature>
<feature type="transmembrane region" description="Helical" evidence="1">
    <location>
        <begin position="121"/>
        <end position="137"/>
    </location>
</feature>
<feature type="transmembrane region" description="Helical" evidence="1">
    <location>
        <begin position="90"/>
        <end position="115"/>
    </location>
</feature>
<feature type="transmembrane region" description="Helical" evidence="1">
    <location>
        <begin position="172"/>
        <end position="189"/>
    </location>
</feature>
<keyword evidence="3" id="KW-0012">Acyltransferase</keyword>
<dbReference type="AlphaFoldDB" id="A0AAU7FRT5"/>
<evidence type="ECO:0000259" key="2">
    <source>
        <dbReference type="Pfam" id="PF01757"/>
    </source>
</evidence>
<gene>
    <name evidence="3" type="ORF">ABFV38_14405</name>
</gene>